<comment type="subunit">
    <text evidence="9">Homohexamer. Forms an RuvA(8)-RuvB(12)-Holliday junction (HJ) complex. HJ DNA is sandwiched between 2 RuvA tetramers; dsDNA enters through RuvA and exits via RuvB. An RuvB hexamer assembles on each DNA strand where it exits the tetramer. Each RuvB hexamer is contacted by two RuvA subunits (via domain III) on 2 adjacent RuvB subunits; this complex drives branch migration. In the full resolvosome a probable DNA-RuvA(4)-RuvB(12)-RuvC(2) complex forms which resolves the HJ.</text>
</comment>
<dbReference type="InterPro" id="IPR008823">
    <property type="entry name" value="RuvB_wg_C"/>
</dbReference>
<dbReference type="InterPro" id="IPR027417">
    <property type="entry name" value="P-loop_NTPase"/>
</dbReference>
<dbReference type="InterPro" id="IPR036390">
    <property type="entry name" value="WH_DNA-bd_sf"/>
</dbReference>
<dbReference type="InterPro" id="IPR008824">
    <property type="entry name" value="RuvB-like_N"/>
</dbReference>
<feature type="binding site" evidence="9">
    <location>
        <position position="224"/>
    </location>
    <ligand>
        <name>ATP</name>
        <dbReference type="ChEBI" id="CHEBI:30616"/>
    </ligand>
</feature>
<evidence type="ECO:0000256" key="2">
    <source>
        <dbReference type="ARBA" id="ARBA00022741"/>
    </source>
</evidence>
<keyword evidence="1 9" id="KW-0963">Cytoplasm</keyword>
<feature type="binding site" evidence="9">
    <location>
        <begin position="134"/>
        <end position="136"/>
    </location>
    <ligand>
        <name>ATP</name>
        <dbReference type="ChEBI" id="CHEBI:30616"/>
    </ligand>
</feature>
<feature type="binding site" evidence="9">
    <location>
        <position position="321"/>
    </location>
    <ligand>
        <name>DNA</name>
        <dbReference type="ChEBI" id="CHEBI:16991"/>
    </ligand>
</feature>
<dbReference type="Pfam" id="PF05491">
    <property type="entry name" value="WHD_RuvB"/>
    <property type="match status" value="1"/>
</dbReference>
<feature type="region of interest" description="Head domain (RuvB-H)" evidence="9">
    <location>
        <begin position="261"/>
        <end position="334"/>
    </location>
</feature>
<evidence type="ECO:0000256" key="6">
    <source>
        <dbReference type="ARBA" id="ARBA00023125"/>
    </source>
</evidence>
<dbReference type="InterPro" id="IPR041445">
    <property type="entry name" value="AAA_lid_4"/>
</dbReference>
<dbReference type="Gene3D" id="1.10.10.10">
    <property type="entry name" value="Winged helix-like DNA-binding domain superfamily/Winged helix DNA-binding domain"/>
    <property type="match status" value="1"/>
</dbReference>
<feature type="binding site" evidence="9">
    <location>
        <position position="316"/>
    </location>
    <ligand>
        <name>DNA</name>
        <dbReference type="ChEBI" id="CHEBI:16991"/>
    </ligand>
</feature>
<comment type="similarity">
    <text evidence="9">Belongs to the RuvB family.</text>
</comment>
<evidence type="ECO:0000313" key="11">
    <source>
        <dbReference type="EMBL" id="MBF5058626.1"/>
    </source>
</evidence>
<keyword evidence="11" id="KW-0347">Helicase</keyword>
<feature type="region of interest" description="Small ATPAse domain (RuvB-S)" evidence="9">
    <location>
        <begin position="188"/>
        <end position="258"/>
    </location>
</feature>
<proteinExistence type="inferred from homology"/>
<evidence type="ECO:0000256" key="1">
    <source>
        <dbReference type="ARBA" id="ARBA00022490"/>
    </source>
</evidence>
<comment type="caution">
    <text evidence="11">The sequence shown here is derived from an EMBL/GenBank/DDBJ whole genome shotgun (WGS) entry which is preliminary data.</text>
</comment>
<comment type="catalytic activity">
    <reaction evidence="9">
        <text>ATP + H2O = ADP + phosphate + H(+)</text>
        <dbReference type="Rhea" id="RHEA:13065"/>
        <dbReference type="ChEBI" id="CHEBI:15377"/>
        <dbReference type="ChEBI" id="CHEBI:15378"/>
        <dbReference type="ChEBI" id="CHEBI:30616"/>
        <dbReference type="ChEBI" id="CHEBI:43474"/>
        <dbReference type="ChEBI" id="CHEBI:456216"/>
    </reaction>
</comment>
<reference evidence="11 12" key="1">
    <citation type="submission" date="2020-01" db="EMBL/GenBank/DDBJ databases">
        <title>Draft genome sequence of Cand. Neptunochlamydia vexilliferae K9.</title>
        <authorList>
            <person name="Schulz F."/>
            <person name="Koestlbacher S."/>
            <person name="Wascher F."/>
            <person name="Pizzetti I."/>
            <person name="Horn M."/>
        </authorList>
    </citation>
    <scope>NUCLEOTIDE SEQUENCE [LARGE SCALE GENOMIC DNA]</scope>
    <source>
        <strain evidence="11 12">K9</strain>
    </source>
</reference>
<dbReference type="SUPFAM" id="SSF52540">
    <property type="entry name" value="P-loop containing nucleoside triphosphate hydrolases"/>
    <property type="match status" value="1"/>
</dbReference>
<name>A0ABS0AYS0_9BACT</name>
<evidence type="ECO:0000313" key="12">
    <source>
        <dbReference type="Proteomes" id="UP001194714"/>
    </source>
</evidence>
<keyword evidence="4 9" id="KW-0378">Hydrolase</keyword>
<dbReference type="HAMAP" id="MF_00016">
    <property type="entry name" value="DNA_HJ_migration_RuvB"/>
    <property type="match status" value="1"/>
</dbReference>
<keyword evidence="12" id="KW-1185">Reference proteome</keyword>
<dbReference type="SMART" id="SM00382">
    <property type="entry name" value="AAA"/>
    <property type="match status" value="1"/>
</dbReference>
<dbReference type="PANTHER" id="PTHR42848">
    <property type="match status" value="1"/>
</dbReference>
<comment type="subcellular location">
    <subcellularLocation>
        <location evidence="9">Cytoplasm</location>
    </subcellularLocation>
</comment>
<dbReference type="GO" id="GO:0003678">
    <property type="term" value="F:DNA helicase activity"/>
    <property type="evidence" value="ECO:0007669"/>
    <property type="project" value="UniProtKB-EC"/>
</dbReference>
<dbReference type="InterPro" id="IPR003593">
    <property type="entry name" value="AAA+_ATPase"/>
</dbReference>
<dbReference type="EC" id="3.6.4.-" evidence="9"/>
<dbReference type="InterPro" id="IPR036388">
    <property type="entry name" value="WH-like_DNA-bd_sf"/>
</dbReference>
<feature type="binding site" evidence="9">
    <location>
        <position position="71"/>
    </location>
    <ligand>
        <name>ATP</name>
        <dbReference type="ChEBI" id="CHEBI:30616"/>
    </ligand>
</feature>
<keyword evidence="6 9" id="KW-0238">DNA-binding</keyword>
<accession>A0ABS0AYS0</accession>
<dbReference type="Proteomes" id="UP001194714">
    <property type="component" value="Unassembled WGS sequence"/>
</dbReference>
<evidence type="ECO:0000259" key="10">
    <source>
        <dbReference type="SMART" id="SM00382"/>
    </source>
</evidence>
<evidence type="ECO:0000256" key="5">
    <source>
        <dbReference type="ARBA" id="ARBA00022840"/>
    </source>
</evidence>
<evidence type="ECO:0000256" key="4">
    <source>
        <dbReference type="ARBA" id="ARBA00022801"/>
    </source>
</evidence>
<dbReference type="Pfam" id="PF17864">
    <property type="entry name" value="AAA_lid_4"/>
    <property type="match status" value="1"/>
</dbReference>
<evidence type="ECO:0000256" key="9">
    <source>
        <dbReference type="HAMAP-Rule" id="MF_00016"/>
    </source>
</evidence>
<evidence type="ECO:0000256" key="8">
    <source>
        <dbReference type="ARBA" id="ARBA00023204"/>
    </source>
</evidence>
<feature type="binding site" evidence="9">
    <location>
        <position position="72"/>
    </location>
    <ligand>
        <name>Mg(2+)</name>
        <dbReference type="ChEBI" id="CHEBI:18420"/>
    </ligand>
</feature>
<comment type="function">
    <text evidence="9">The RuvA-RuvB-RuvC complex processes Holliday junction (HJ) DNA during genetic recombination and DNA repair, while the RuvA-RuvB complex plays an important role in the rescue of blocked DNA replication forks via replication fork reversal (RFR). RuvA specifically binds to HJ cruciform DNA, conferring on it an open structure. The RuvB hexamer acts as an ATP-dependent pump, pulling dsDNA into and through the RuvAB complex. RuvB forms 2 homohexamers on either side of HJ DNA bound by 1 or 2 RuvA tetramers; 4 subunits per hexamer contact DNA at a time. Coordinated motions by a converter formed by DNA-disengaged RuvB subunits stimulates ATP hydrolysis and nucleotide exchange. Immobilization of the converter enables RuvB to convert the ATP-contained energy into a lever motion, pulling 2 nucleotides of DNA out of the RuvA tetramer per ATP hydrolyzed, thus driving DNA branch migration. The RuvB motors rotate together with the DNA substrate, which together with the progressing nucleotide cycle form the mechanistic basis for DNA recombination by continuous HJ branch migration. Branch migration allows RuvC to scan DNA until it finds its consensus sequence, where it cleaves and resolves cruciform DNA.</text>
</comment>
<keyword evidence="2 9" id="KW-0547">Nucleotide-binding</keyword>
<sequence length="334" mass="37301">MDRIMTKPPFVESSWTKRDQKLEQTLRPQSLKDFVGQPAVKEKLEVFIGAAKQRGEALGHSLFCGPPGLGKTTLANIVACEMGTSLITTSGPTIEKPADLAGILTNLKEGDILFIDEIHRLNKTVEEYLYPAMEDFTLDLLLDSGPQARSVQVKLNPFTLVGATTRMGLLSAPLRSRFGFNCRLNYYDSDIVSEILSRSSSILSVEINSESIFEIARRARGTPRIANNLLKWVRDYAQMRNDNKLDKIATRTALEMLDIDFRGLDEMDKRMLEHIIDHHQGGPVGISTIATALGEEATTLEEVNEPFLIMQGLLKRTQRGREATKLAYQHLGKI</sequence>
<feature type="binding site" evidence="9">
    <location>
        <position position="72"/>
    </location>
    <ligand>
        <name>ATP</name>
        <dbReference type="ChEBI" id="CHEBI:30616"/>
    </ligand>
</feature>
<feature type="binding site" evidence="9">
    <location>
        <position position="27"/>
    </location>
    <ligand>
        <name>ATP</name>
        <dbReference type="ChEBI" id="CHEBI:30616"/>
    </ligand>
</feature>
<organism evidence="11 12">
    <name type="scientific">Candidatus Neptunichlamydia vexilliferae</name>
    <dbReference type="NCBI Taxonomy" id="1651774"/>
    <lineage>
        <taxon>Bacteria</taxon>
        <taxon>Pseudomonadati</taxon>
        <taxon>Chlamydiota</taxon>
        <taxon>Chlamydiia</taxon>
        <taxon>Parachlamydiales</taxon>
        <taxon>Simkaniaceae</taxon>
        <taxon>Candidatus Neptunichlamydia</taxon>
    </lineage>
</organism>
<dbReference type="EMBL" id="JAAEJV010000002">
    <property type="protein sequence ID" value="MBF5058626.1"/>
    <property type="molecule type" value="Genomic_DNA"/>
</dbReference>
<comment type="domain">
    <text evidence="9">Has 3 domains, the large (RuvB-L) and small ATPase (RuvB-S) domains and the C-terminal head (RuvB-H) domain. The head domain binds DNA, while the ATPase domains jointly bind ATP, ADP or are empty depending on the state of the subunit in the translocation cycle. During a single DNA translocation step the structure of each domain remains the same, but their relative positions change.</text>
</comment>
<feature type="binding site" evidence="9">
    <location>
        <position position="68"/>
    </location>
    <ligand>
        <name>ATP</name>
        <dbReference type="ChEBI" id="CHEBI:30616"/>
    </ligand>
</feature>
<keyword evidence="5 9" id="KW-0067">ATP-binding</keyword>
<dbReference type="GO" id="GO:0016787">
    <property type="term" value="F:hydrolase activity"/>
    <property type="evidence" value="ECO:0007669"/>
    <property type="project" value="UniProtKB-KW"/>
</dbReference>
<keyword evidence="8 9" id="KW-0234">DNA repair</keyword>
<dbReference type="NCBIfam" id="TIGR00635">
    <property type="entry name" value="ruvB"/>
    <property type="match status" value="1"/>
</dbReference>
<dbReference type="Pfam" id="PF05496">
    <property type="entry name" value="RuvB_N"/>
    <property type="match status" value="1"/>
</dbReference>
<keyword evidence="7 9" id="KW-0233">DNA recombination</keyword>
<dbReference type="CDD" id="cd00009">
    <property type="entry name" value="AAA"/>
    <property type="match status" value="1"/>
</dbReference>
<evidence type="ECO:0000256" key="3">
    <source>
        <dbReference type="ARBA" id="ARBA00022763"/>
    </source>
</evidence>
<dbReference type="SUPFAM" id="SSF46785">
    <property type="entry name" value="Winged helix' DNA-binding domain"/>
    <property type="match status" value="1"/>
</dbReference>
<keyword evidence="3 9" id="KW-0227">DNA damage</keyword>
<evidence type="ECO:0000256" key="7">
    <source>
        <dbReference type="ARBA" id="ARBA00023172"/>
    </source>
</evidence>
<dbReference type="InterPro" id="IPR004605">
    <property type="entry name" value="DNA_helicase_Holl-junc_RuvB"/>
</dbReference>
<dbReference type="NCBIfam" id="NF000868">
    <property type="entry name" value="PRK00080.1"/>
    <property type="match status" value="1"/>
</dbReference>
<dbReference type="Gene3D" id="3.40.50.300">
    <property type="entry name" value="P-loop containing nucleotide triphosphate hydrolases"/>
    <property type="match status" value="1"/>
</dbReference>
<dbReference type="Gene3D" id="1.10.8.60">
    <property type="match status" value="1"/>
</dbReference>
<feature type="binding site" evidence="9">
    <location>
        <position position="73"/>
    </location>
    <ligand>
        <name>ATP</name>
        <dbReference type="ChEBI" id="CHEBI:30616"/>
    </ligand>
</feature>
<protein>
    <recommendedName>
        <fullName evidence="9">Holliday junction branch migration complex subunit RuvB</fullName>
        <ecNumber evidence="9">3.6.4.-</ecNumber>
    </recommendedName>
</protein>
<comment type="caution">
    <text evidence="9">Lacks conserved residue(s) required for the propagation of feature annotation.</text>
</comment>
<feature type="domain" description="AAA+ ATPase" evidence="10">
    <location>
        <begin position="57"/>
        <end position="190"/>
    </location>
</feature>
<feature type="binding site" evidence="9">
    <location>
        <position position="177"/>
    </location>
    <ligand>
        <name>ATP</name>
        <dbReference type="ChEBI" id="CHEBI:30616"/>
    </ligand>
</feature>
<gene>
    <name evidence="9" type="primary">ruvB</name>
    <name evidence="11" type="ORF">NEPTK9_000123</name>
</gene>
<dbReference type="PANTHER" id="PTHR42848:SF1">
    <property type="entry name" value="HOLLIDAY JUNCTION BRANCH MIGRATION COMPLEX SUBUNIT RUVB"/>
    <property type="match status" value="1"/>
</dbReference>
<feature type="binding site" evidence="9">
    <location>
        <position position="26"/>
    </location>
    <ligand>
        <name>ATP</name>
        <dbReference type="ChEBI" id="CHEBI:30616"/>
    </ligand>
</feature>
<feature type="binding site" evidence="9">
    <location>
        <position position="187"/>
    </location>
    <ligand>
        <name>ATP</name>
        <dbReference type="ChEBI" id="CHEBI:30616"/>
    </ligand>
</feature>